<reference evidence="5 6" key="1">
    <citation type="submission" date="2017-09" db="EMBL/GenBank/DDBJ databases">
        <title>Genomics of the genus Arcobacter.</title>
        <authorList>
            <person name="Perez-Cataluna A."/>
            <person name="Figueras M.J."/>
            <person name="Salas-Masso N."/>
        </authorList>
    </citation>
    <scope>NUCLEOTIDE SEQUENCE [LARGE SCALE GENOMIC DNA]</scope>
    <source>
        <strain evidence="5 6">F156-34</strain>
    </source>
</reference>
<comment type="caution">
    <text evidence="5">The sequence shown here is derived from an EMBL/GenBank/DDBJ whole genome shotgun (WGS) entry which is preliminary data.</text>
</comment>
<dbReference type="Pfam" id="PF12833">
    <property type="entry name" value="HTH_18"/>
    <property type="match status" value="1"/>
</dbReference>
<evidence type="ECO:0000313" key="6">
    <source>
        <dbReference type="Proteomes" id="UP000289718"/>
    </source>
</evidence>
<dbReference type="GO" id="GO:0003700">
    <property type="term" value="F:DNA-binding transcription factor activity"/>
    <property type="evidence" value="ECO:0007669"/>
    <property type="project" value="InterPro"/>
</dbReference>
<dbReference type="SUPFAM" id="SSF46689">
    <property type="entry name" value="Homeodomain-like"/>
    <property type="match status" value="2"/>
</dbReference>
<dbReference type="AlphaFoldDB" id="A0A4Q1AZI0"/>
<protein>
    <submittedName>
        <fullName evidence="5">AraC family transcriptional regulator</fullName>
    </submittedName>
</protein>
<name>A0A4Q1AZI0_9BACT</name>
<dbReference type="SUPFAM" id="SSF55136">
    <property type="entry name" value="Probable bacterial effector-binding domain"/>
    <property type="match status" value="1"/>
</dbReference>
<dbReference type="PRINTS" id="PR00032">
    <property type="entry name" value="HTHARAC"/>
</dbReference>
<sequence>MKKNTLEKRLKIANDIMYYIYTHIDTHIDLEELSYDLDISKFHMHRIFKEAFGKNIYESIKSIRLQKAANLLLTNKYSTISNIANLCGYSSHSSFIKAFSKRFNMSPKDWRKGGYKDYSKEIMKQSIKAMQSTASFSKLSPSIVKMPEIDAYYIRNKGYNINIKQTWQKLQTLILNNDIKNYKQIALLHDNPVITPLNECQYIACIETEEKSEILSQRVPKFKISSGVYAKFDLQGHQGDILKFINWVYHKWLINSEYETTTKPSYIIYHKNNFLSEDNEFNMSFYVSINF</sequence>
<dbReference type="InterPro" id="IPR050908">
    <property type="entry name" value="SmbC-like"/>
</dbReference>
<keyword evidence="3" id="KW-0804">Transcription</keyword>
<dbReference type="PROSITE" id="PS01124">
    <property type="entry name" value="HTH_ARAC_FAMILY_2"/>
    <property type="match status" value="1"/>
</dbReference>
<feature type="domain" description="HTH araC/xylS-type" evidence="4">
    <location>
        <begin position="14"/>
        <end position="113"/>
    </location>
</feature>
<evidence type="ECO:0000256" key="3">
    <source>
        <dbReference type="ARBA" id="ARBA00023163"/>
    </source>
</evidence>
<dbReference type="Gene3D" id="3.20.80.10">
    <property type="entry name" value="Regulatory factor, effector binding domain"/>
    <property type="match status" value="1"/>
</dbReference>
<proteinExistence type="predicted"/>
<dbReference type="OrthoDB" id="5337216at2"/>
<dbReference type="SMART" id="SM00871">
    <property type="entry name" value="AraC_E_bind"/>
    <property type="match status" value="1"/>
</dbReference>
<dbReference type="PROSITE" id="PS00041">
    <property type="entry name" value="HTH_ARAC_FAMILY_1"/>
    <property type="match status" value="1"/>
</dbReference>
<keyword evidence="2" id="KW-0238">DNA-binding</keyword>
<dbReference type="Pfam" id="PF06445">
    <property type="entry name" value="GyrI-like"/>
    <property type="match status" value="1"/>
</dbReference>
<keyword evidence="1" id="KW-0805">Transcription regulation</keyword>
<dbReference type="GO" id="GO:0043565">
    <property type="term" value="F:sequence-specific DNA binding"/>
    <property type="evidence" value="ECO:0007669"/>
    <property type="project" value="InterPro"/>
</dbReference>
<evidence type="ECO:0000313" key="5">
    <source>
        <dbReference type="EMBL" id="RXK13209.1"/>
    </source>
</evidence>
<dbReference type="InterPro" id="IPR010499">
    <property type="entry name" value="AraC_E-bd"/>
</dbReference>
<dbReference type="InterPro" id="IPR018060">
    <property type="entry name" value="HTH_AraC"/>
</dbReference>
<dbReference type="InterPro" id="IPR029442">
    <property type="entry name" value="GyrI-like"/>
</dbReference>
<dbReference type="Proteomes" id="UP000289718">
    <property type="component" value="Unassembled WGS sequence"/>
</dbReference>
<keyword evidence="6" id="KW-1185">Reference proteome</keyword>
<dbReference type="InterPro" id="IPR009057">
    <property type="entry name" value="Homeodomain-like_sf"/>
</dbReference>
<dbReference type="PANTHER" id="PTHR40055:SF1">
    <property type="entry name" value="TRANSCRIPTIONAL REGULATOR YGIV-RELATED"/>
    <property type="match status" value="1"/>
</dbReference>
<evidence type="ECO:0000259" key="4">
    <source>
        <dbReference type="PROSITE" id="PS01124"/>
    </source>
</evidence>
<dbReference type="RefSeq" id="WP_129061030.1">
    <property type="nucleotide sequence ID" value="NZ_NXIE01000002.1"/>
</dbReference>
<dbReference type="Gene3D" id="1.10.10.60">
    <property type="entry name" value="Homeodomain-like"/>
    <property type="match status" value="2"/>
</dbReference>
<dbReference type="EMBL" id="NXIE01000002">
    <property type="protein sequence ID" value="RXK13209.1"/>
    <property type="molecule type" value="Genomic_DNA"/>
</dbReference>
<dbReference type="PANTHER" id="PTHR40055">
    <property type="entry name" value="TRANSCRIPTIONAL REGULATOR YGIV-RELATED"/>
    <property type="match status" value="1"/>
</dbReference>
<accession>A0A4Q1AZI0</accession>
<dbReference type="InterPro" id="IPR020449">
    <property type="entry name" value="Tscrpt_reg_AraC-type_HTH"/>
</dbReference>
<dbReference type="InterPro" id="IPR018062">
    <property type="entry name" value="HTH_AraC-typ_CS"/>
</dbReference>
<dbReference type="InterPro" id="IPR011256">
    <property type="entry name" value="Reg_factor_effector_dom_sf"/>
</dbReference>
<gene>
    <name evidence="5" type="ORF">CP965_05265</name>
</gene>
<dbReference type="SMART" id="SM00342">
    <property type="entry name" value="HTH_ARAC"/>
    <property type="match status" value="1"/>
</dbReference>
<evidence type="ECO:0000256" key="2">
    <source>
        <dbReference type="ARBA" id="ARBA00023125"/>
    </source>
</evidence>
<organism evidence="5 6">
    <name type="scientific">Halarcobacter mediterraneus</name>
    <dbReference type="NCBI Taxonomy" id="2023153"/>
    <lineage>
        <taxon>Bacteria</taxon>
        <taxon>Pseudomonadati</taxon>
        <taxon>Campylobacterota</taxon>
        <taxon>Epsilonproteobacteria</taxon>
        <taxon>Campylobacterales</taxon>
        <taxon>Arcobacteraceae</taxon>
        <taxon>Halarcobacter</taxon>
    </lineage>
</organism>
<evidence type="ECO:0000256" key="1">
    <source>
        <dbReference type="ARBA" id="ARBA00023015"/>
    </source>
</evidence>